<keyword evidence="6" id="KW-0695">RNA-directed DNA polymerase</keyword>
<evidence type="ECO:0000256" key="6">
    <source>
        <dbReference type="ARBA" id="ARBA00022918"/>
    </source>
</evidence>
<gene>
    <name evidence="9" type="ORF">OSJNBa0079E14.17</name>
</gene>
<dbReference type="InterPro" id="IPR043128">
    <property type="entry name" value="Rev_trsase/Diguanyl_cyclase"/>
</dbReference>
<dbReference type="InterPro" id="IPR056924">
    <property type="entry name" value="SH3_Tf2-1"/>
</dbReference>
<keyword evidence="1" id="KW-0808">Transferase</keyword>
<dbReference type="GO" id="GO:0016787">
    <property type="term" value="F:hydrolase activity"/>
    <property type="evidence" value="ECO:0007669"/>
    <property type="project" value="UniProtKB-KW"/>
</dbReference>
<accession>Q6UU47</accession>
<keyword evidence="5" id="KW-0378">Hydrolase</keyword>
<evidence type="ECO:0000259" key="7">
    <source>
        <dbReference type="Pfam" id="PF17917"/>
    </source>
</evidence>
<feature type="domain" description="Reverse transcriptase RNase H-like" evidence="7">
    <location>
        <begin position="38"/>
        <end position="137"/>
    </location>
</feature>
<dbReference type="GO" id="GO:0004519">
    <property type="term" value="F:endonuclease activity"/>
    <property type="evidence" value="ECO:0007669"/>
    <property type="project" value="UniProtKB-KW"/>
</dbReference>
<dbReference type="InterPro" id="IPR041373">
    <property type="entry name" value="RT_RNaseH"/>
</dbReference>
<dbReference type="CDD" id="cd09274">
    <property type="entry name" value="RNase_HI_RT_Ty3"/>
    <property type="match status" value="1"/>
</dbReference>
<dbReference type="EMBL" id="AY360392">
    <property type="protein sequence ID" value="AAQ56518.1"/>
    <property type="molecule type" value="Genomic_DNA"/>
</dbReference>
<keyword evidence="2" id="KW-0548">Nucleotidyltransferase</keyword>
<name>Q6UU47_ORYSJ</name>
<feature type="domain" description="Tf2-1-like SH3-like" evidence="8">
    <location>
        <begin position="225"/>
        <end position="288"/>
    </location>
</feature>
<evidence type="ECO:0000313" key="9">
    <source>
        <dbReference type="EMBL" id="AAQ56518.1"/>
    </source>
</evidence>
<dbReference type="FunFam" id="3.10.20.370:FF:000001">
    <property type="entry name" value="Retrovirus-related Pol polyprotein from transposon 17.6-like protein"/>
    <property type="match status" value="1"/>
</dbReference>
<evidence type="ECO:0000256" key="5">
    <source>
        <dbReference type="ARBA" id="ARBA00022801"/>
    </source>
</evidence>
<reference evidence="9" key="1">
    <citation type="journal article" date="2004" name="Nat. Genet.">
        <title>Sequencing of a rice centromere uncovers active genes.</title>
        <authorList>
            <person name="Nagaki K."/>
            <person name="Cheng Z."/>
            <person name="Ouyang S."/>
            <person name="Talbert P.B."/>
            <person name="Kim M."/>
            <person name="Jones K.M."/>
            <person name="Henikoff S."/>
            <person name="Buell C.R."/>
            <person name="Jiang J."/>
        </authorList>
    </citation>
    <scope>NUCLEOTIDE SEQUENCE</scope>
</reference>
<evidence type="ECO:0000256" key="1">
    <source>
        <dbReference type="ARBA" id="ARBA00022679"/>
    </source>
</evidence>
<keyword evidence="4" id="KW-0255">Endonuclease</keyword>
<dbReference type="PANTHER" id="PTHR34072">
    <property type="entry name" value="ENZYMATIC POLYPROTEIN-RELATED"/>
    <property type="match status" value="1"/>
</dbReference>
<keyword evidence="3" id="KW-0540">Nuclease</keyword>
<evidence type="ECO:0000256" key="2">
    <source>
        <dbReference type="ARBA" id="ARBA00022695"/>
    </source>
</evidence>
<dbReference type="AlphaFoldDB" id="Q6UU47"/>
<dbReference type="Gene3D" id="3.30.70.270">
    <property type="match status" value="1"/>
</dbReference>
<evidence type="ECO:0000259" key="8">
    <source>
        <dbReference type="Pfam" id="PF24626"/>
    </source>
</evidence>
<dbReference type="SUPFAM" id="SSF56672">
    <property type="entry name" value="DNA/RNA polymerases"/>
    <property type="match status" value="1"/>
</dbReference>
<sequence>MTQLLKKVEKFVWSPQCEKAFQTLKEKLVSSPVLILPDTHKDFLVYCDASRQGLGCMLMQEGHVVAYASRQLRPHEGNYPTHDLELAIVVHALKIWRHYLIGNRCEIYTDHKSLKYIFTQSDLNLRQRRWLELIKDYDVGIHYHPGKANVVADALSRKSHCNALGVRGIPPELNQLLEALNLSIVSHGFLATLEATPTLLDQIRDAQKNDPDMYGILKNMKQVDDFVYLRVTPLRSVHRFQTKGKLAPRFVGPFRIIARCGEVAYQLELPASLGNVHDVFHVSQLKKCLRVPSEQADSEQIEVREDLTYVDRPLKILDTMERRTRNRVIRFCKVQWSNHAEEEAT</sequence>
<dbReference type="Pfam" id="PF17917">
    <property type="entry name" value="RT_RNaseH"/>
    <property type="match status" value="1"/>
</dbReference>
<organism evidence="9">
    <name type="scientific">Oryza sativa subsp. japonica</name>
    <name type="common">Rice</name>
    <dbReference type="NCBI Taxonomy" id="39947"/>
    <lineage>
        <taxon>Eukaryota</taxon>
        <taxon>Viridiplantae</taxon>
        <taxon>Streptophyta</taxon>
        <taxon>Embryophyta</taxon>
        <taxon>Tracheophyta</taxon>
        <taxon>Spermatophyta</taxon>
        <taxon>Magnoliopsida</taxon>
        <taxon>Liliopsida</taxon>
        <taxon>Poales</taxon>
        <taxon>Poaceae</taxon>
        <taxon>BOP clade</taxon>
        <taxon>Oryzoideae</taxon>
        <taxon>Oryzeae</taxon>
        <taxon>Oryzinae</taxon>
        <taxon>Oryza</taxon>
        <taxon>Oryza sativa</taxon>
    </lineage>
</organism>
<protein>
    <submittedName>
        <fullName evidence="9">Putative polyprotein</fullName>
    </submittedName>
</protein>
<dbReference type="GO" id="GO:0003964">
    <property type="term" value="F:RNA-directed DNA polymerase activity"/>
    <property type="evidence" value="ECO:0007669"/>
    <property type="project" value="UniProtKB-KW"/>
</dbReference>
<dbReference type="InterPro" id="IPR043502">
    <property type="entry name" value="DNA/RNA_pol_sf"/>
</dbReference>
<evidence type="ECO:0000256" key="3">
    <source>
        <dbReference type="ARBA" id="ARBA00022722"/>
    </source>
</evidence>
<evidence type="ECO:0000256" key="4">
    <source>
        <dbReference type="ARBA" id="ARBA00022759"/>
    </source>
</evidence>
<proteinExistence type="predicted"/>
<dbReference type="Pfam" id="PF24626">
    <property type="entry name" value="SH3_Tf2-1"/>
    <property type="match status" value="1"/>
</dbReference>
<dbReference type="PANTHER" id="PTHR34072:SF52">
    <property type="entry name" value="RIBONUCLEASE H"/>
    <property type="match status" value="1"/>
</dbReference>